<proteinExistence type="predicted"/>
<dbReference type="EMBL" id="VICG01000003">
    <property type="protein sequence ID" value="KAA8573839.1"/>
    <property type="molecule type" value="Genomic_DNA"/>
</dbReference>
<accession>A0A5M9K072</accession>
<name>A0A5M9K072_MONFR</name>
<gene>
    <name evidence="2" type="ORF">EYC84_005393</name>
</gene>
<evidence type="ECO:0000313" key="2">
    <source>
        <dbReference type="EMBL" id="KAA8573839.1"/>
    </source>
</evidence>
<sequence length="95" mass="10799">MSGSEIEYMQYMHARRNAHCRVFEVLLRPSMQCPSISHHRNLIVSHRIVILSAEKGHQSAGYSSREEVEKNSEGATTESKDKMEGSSRLKLIVLN</sequence>
<keyword evidence="3" id="KW-1185">Reference proteome</keyword>
<protein>
    <submittedName>
        <fullName evidence="2">Uncharacterized protein</fullName>
    </submittedName>
</protein>
<evidence type="ECO:0000256" key="1">
    <source>
        <dbReference type="SAM" id="MobiDB-lite"/>
    </source>
</evidence>
<feature type="compositionally biased region" description="Basic and acidic residues" evidence="1">
    <location>
        <begin position="64"/>
        <end position="87"/>
    </location>
</feature>
<feature type="region of interest" description="Disordered" evidence="1">
    <location>
        <begin position="56"/>
        <end position="95"/>
    </location>
</feature>
<evidence type="ECO:0000313" key="3">
    <source>
        <dbReference type="Proteomes" id="UP000322873"/>
    </source>
</evidence>
<reference evidence="2 3" key="1">
    <citation type="submission" date="2019-06" db="EMBL/GenBank/DDBJ databases">
        <title>Genome Sequence of the Brown Rot Fungal Pathogen Monilinia fructicola.</title>
        <authorList>
            <person name="De Miccolis Angelini R.M."/>
            <person name="Landi L."/>
            <person name="Abate D."/>
            <person name="Pollastro S."/>
            <person name="Romanazzi G."/>
            <person name="Faretra F."/>
        </authorList>
    </citation>
    <scope>NUCLEOTIDE SEQUENCE [LARGE SCALE GENOMIC DNA]</scope>
    <source>
        <strain evidence="2 3">Mfrc123</strain>
    </source>
</reference>
<comment type="caution">
    <text evidence="2">The sequence shown here is derived from an EMBL/GenBank/DDBJ whole genome shotgun (WGS) entry which is preliminary data.</text>
</comment>
<dbReference type="AlphaFoldDB" id="A0A5M9K072"/>
<organism evidence="2 3">
    <name type="scientific">Monilinia fructicola</name>
    <name type="common">Brown rot fungus</name>
    <name type="synonym">Ciboria fructicola</name>
    <dbReference type="NCBI Taxonomy" id="38448"/>
    <lineage>
        <taxon>Eukaryota</taxon>
        <taxon>Fungi</taxon>
        <taxon>Dikarya</taxon>
        <taxon>Ascomycota</taxon>
        <taxon>Pezizomycotina</taxon>
        <taxon>Leotiomycetes</taxon>
        <taxon>Helotiales</taxon>
        <taxon>Sclerotiniaceae</taxon>
        <taxon>Monilinia</taxon>
    </lineage>
</organism>
<dbReference type="Proteomes" id="UP000322873">
    <property type="component" value="Unassembled WGS sequence"/>
</dbReference>